<dbReference type="InterPro" id="IPR009072">
    <property type="entry name" value="Histone-fold"/>
</dbReference>
<proteinExistence type="predicted"/>
<feature type="compositionally biased region" description="Basic and acidic residues" evidence="3">
    <location>
        <begin position="15"/>
        <end position="32"/>
    </location>
</feature>
<organism evidence="5 6">
    <name type="scientific">Mytilus edulis</name>
    <name type="common">Blue mussel</name>
    <dbReference type="NCBI Taxonomy" id="6550"/>
    <lineage>
        <taxon>Eukaryota</taxon>
        <taxon>Metazoa</taxon>
        <taxon>Spiralia</taxon>
        <taxon>Lophotrochozoa</taxon>
        <taxon>Mollusca</taxon>
        <taxon>Bivalvia</taxon>
        <taxon>Autobranchia</taxon>
        <taxon>Pteriomorphia</taxon>
        <taxon>Mytilida</taxon>
        <taxon>Mytiloidea</taxon>
        <taxon>Mytilidae</taxon>
        <taxon>Mytilinae</taxon>
        <taxon>Mytilus</taxon>
    </lineage>
</organism>
<keyword evidence="2" id="KW-0539">Nucleus</keyword>
<name>A0A8S3RQL0_MYTED</name>
<dbReference type="CDD" id="cd22929">
    <property type="entry name" value="HFD_POLE4-like"/>
    <property type="match status" value="1"/>
</dbReference>
<dbReference type="InterPro" id="IPR050568">
    <property type="entry name" value="Transcr_DNA_Rep_Reg"/>
</dbReference>
<dbReference type="Pfam" id="PF00808">
    <property type="entry name" value="CBFD_NFYB_HMF"/>
    <property type="match status" value="1"/>
</dbReference>
<evidence type="ECO:0000259" key="4">
    <source>
        <dbReference type="Pfam" id="PF00808"/>
    </source>
</evidence>
<keyword evidence="5" id="KW-0808">Transferase</keyword>
<accession>A0A8S3RQL0</accession>
<dbReference type="PANTHER" id="PTHR10252:SF79">
    <property type="entry name" value="DNA POLYMERASE EPSILON SUBUNIT 4"/>
    <property type="match status" value="1"/>
</dbReference>
<dbReference type="GO" id="GO:0008622">
    <property type="term" value="C:epsilon DNA polymerase complex"/>
    <property type="evidence" value="ECO:0007669"/>
    <property type="project" value="TreeGrafter"/>
</dbReference>
<dbReference type="AlphaFoldDB" id="A0A8S3RQL0"/>
<evidence type="ECO:0000256" key="3">
    <source>
        <dbReference type="SAM" id="MobiDB-lite"/>
    </source>
</evidence>
<evidence type="ECO:0000313" key="6">
    <source>
        <dbReference type="Proteomes" id="UP000683360"/>
    </source>
</evidence>
<gene>
    <name evidence="5" type="ORF">MEDL_22754</name>
</gene>
<dbReference type="GO" id="GO:0046982">
    <property type="term" value="F:protein heterodimerization activity"/>
    <property type="evidence" value="ECO:0007669"/>
    <property type="project" value="InterPro"/>
</dbReference>
<feature type="compositionally biased region" description="Basic and acidic residues" evidence="3">
    <location>
        <begin position="56"/>
        <end position="66"/>
    </location>
</feature>
<evidence type="ECO:0000256" key="1">
    <source>
        <dbReference type="ARBA" id="ARBA00004123"/>
    </source>
</evidence>
<feature type="compositionally biased region" description="Polar residues" evidence="3">
    <location>
        <begin position="86"/>
        <end position="99"/>
    </location>
</feature>
<dbReference type="GO" id="GO:0006261">
    <property type="term" value="P:DNA-templated DNA replication"/>
    <property type="evidence" value="ECO:0007669"/>
    <property type="project" value="TreeGrafter"/>
</dbReference>
<sequence>MAGGETVEIITETISQKDETDISHLKNSDENKTTNLENESISEKEVSDNIPAIENGTHEETETHEDQELEEETLEQSSSTQDQTEPSGTSESKSPNSNERLMRLPLSRIKVIMKTDPDVTLASQEAVVALCKATELFIGAISKDAVVTTLNSKRKTLQRKDLDVVLDSRDGYAFLEGTLD</sequence>
<protein>
    <submittedName>
        <fullName evidence="5">POLE4</fullName>
        <ecNumber evidence="5">2.7.7.7</ecNumber>
    </submittedName>
</protein>
<dbReference type="SUPFAM" id="SSF47113">
    <property type="entry name" value="Histone-fold"/>
    <property type="match status" value="1"/>
</dbReference>
<evidence type="ECO:0000256" key="2">
    <source>
        <dbReference type="ARBA" id="ARBA00023242"/>
    </source>
</evidence>
<feature type="compositionally biased region" description="Low complexity" evidence="3">
    <location>
        <begin position="75"/>
        <end position="85"/>
    </location>
</feature>
<comment type="subcellular location">
    <subcellularLocation>
        <location evidence="1">Nucleus</location>
    </subcellularLocation>
</comment>
<dbReference type="InterPro" id="IPR003958">
    <property type="entry name" value="CBFA_NFYB_domain"/>
</dbReference>
<dbReference type="PANTHER" id="PTHR10252">
    <property type="entry name" value="HISTONE-LIKE TRANSCRIPTION FACTOR CCAAT-RELATED"/>
    <property type="match status" value="1"/>
</dbReference>
<feature type="domain" description="Transcription factor CBF/NF-Y/archaeal histone" evidence="4">
    <location>
        <begin position="102"/>
        <end position="165"/>
    </location>
</feature>
<dbReference type="EC" id="2.7.7.7" evidence="5"/>
<comment type="caution">
    <text evidence="5">The sequence shown here is derived from an EMBL/GenBank/DDBJ whole genome shotgun (WGS) entry which is preliminary data.</text>
</comment>
<dbReference type="EMBL" id="CAJPWZ010001113">
    <property type="protein sequence ID" value="CAG2208572.1"/>
    <property type="molecule type" value="Genomic_DNA"/>
</dbReference>
<reference evidence="5" key="1">
    <citation type="submission" date="2021-03" db="EMBL/GenBank/DDBJ databases">
        <authorList>
            <person name="Bekaert M."/>
        </authorList>
    </citation>
    <scope>NUCLEOTIDE SEQUENCE</scope>
</reference>
<dbReference type="Proteomes" id="UP000683360">
    <property type="component" value="Unassembled WGS sequence"/>
</dbReference>
<dbReference type="GO" id="GO:0003887">
    <property type="term" value="F:DNA-directed DNA polymerase activity"/>
    <property type="evidence" value="ECO:0007669"/>
    <property type="project" value="UniProtKB-EC"/>
</dbReference>
<dbReference type="OrthoDB" id="636685at2759"/>
<keyword evidence="5" id="KW-0548">Nucleotidyltransferase</keyword>
<keyword evidence="6" id="KW-1185">Reference proteome</keyword>
<dbReference type="Gene3D" id="1.10.20.10">
    <property type="entry name" value="Histone, subunit A"/>
    <property type="match status" value="1"/>
</dbReference>
<evidence type="ECO:0000313" key="5">
    <source>
        <dbReference type="EMBL" id="CAG2208572.1"/>
    </source>
</evidence>
<feature type="region of interest" description="Disordered" evidence="3">
    <location>
        <begin position="1"/>
        <end position="101"/>
    </location>
</feature>